<reference evidence="1" key="1">
    <citation type="submission" date="2020-09" db="EMBL/GenBank/DDBJ databases">
        <title>Bacillus faecalis sp. nov., a moderately halophilic bacterium isolated from cow faeces.</title>
        <authorList>
            <person name="Jiang L."/>
            <person name="Lee J."/>
        </authorList>
    </citation>
    <scope>NUCLEOTIDE SEQUENCE</scope>
    <source>
        <strain evidence="1">AGMB 02131</strain>
    </source>
</reference>
<dbReference type="AlphaFoldDB" id="A0A927CS75"/>
<dbReference type="Proteomes" id="UP000602076">
    <property type="component" value="Unassembled WGS sequence"/>
</dbReference>
<evidence type="ECO:0008006" key="3">
    <source>
        <dbReference type="Google" id="ProtNLM"/>
    </source>
</evidence>
<dbReference type="EMBL" id="JACXSI010000001">
    <property type="protein sequence ID" value="MBD3106922.1"/>
    <property type="molecule type" value="Genomic_DNA"/>
</dbReference>
<evidence type="ECO:0000313" key="1">
    <source>
        <dbReference type="EMBL" id="MBD3106922.1"/>
    </source>
</evidence>
<keyword evidence="2" id="KW-1185">Reference proteome</keyword>
<organism evidence="1 2">
    <name type="scientific">Peribacillus faecalis</name>
    <dbReference type="NCBI Taxonomy" id="2772559"/>
    <lineage>
        <taxon>Bacteria</taxon>
        <taxon>Bacillati</taxon>
        <taxon>Bacillota</taxon>
        <taxon>Bacilli</taxon>
        <taxon>Bacillales</taxon>
        <taxon>Bacillaceae</taxon>
        <taxon>Peribacillus</taxon>
    </lineage>
</organism>
<dbReference type="RefSeq" id="WP_190996459.1">
    <property type="nucleotide sequence ID" value="NZ_JACXSI010000001.1"/>
</dbReference>
<protein>
    <recommendedName>
        <fullName evidence="3">Abortive phage infection protein</fullName>
    </recommendedName>
</protein>
<name>A0A927CS75_9BACI</name>
<accession>A0A927CS75</accession>
<proteinExistence type="predicted"/>
<evidence type="ECO:0000313" key="2">
    <source>
        <dbReference type="Proteomes" id="UP000602076"/>
    </source>
</evidence>
<comment type="caution">
    <text evidence="1">The sequence shown here is derived from an EMBL/GenBank/DDBJ whole genome shotgun (WGS) entry which is preliminary data.</text>
</comment>
<gene>
    <name evidence="1" type="ORF">IEO70_00835</name>
</gene>
<sequence>MSIELANELLEKLSKGELSEIQVTKEDFLSFREQLVKREDFKHYRGIAKHGGLTTYVYLEEARS</sequence>